<keyword evidence="4" id="KW-1185">Reference proteome</keyword>
<evidence type="ECO:0000256" key="1">
    <source>
        <dbReference type="HAMAP-Rule" id="MF_01866"/>
    </source>
</evidence>
<dbReference type="Gene3D" id="3.10.510.20">
    <property type="entry name" value="YcgL domain"/>
    <property type="match status" value="1"/>
</dbReference>
<dbReference type="PANTHER" id="PTHR38109:SF1">
    <property type="entry name" value="PROTEIN YCGL"/>
    <property type="match status" value="1"/>
</dbReference>
<dbReference type="RefSeq" id="WP_133212018.1">
    <property type="nucleotide sequence ID" value="NZ_SMSE01000002.1"/>
</dbReference>
<dbReference type="InterPro" id="IPR038068">
    <property type="entry name" value="YcgL-like_sf"/>
</dbReference>
<evidence type="ECO:0000313" key="3">
    <source>
        <dbReference type="EMBL" id="TDG13746.1"/>
    </source>
</evidence>
<dbReference type="InterPro" id="IPR027354">
    <property type="entry name" value="YcgL_dom"/>
</dbReference>
<dbReference type="SUPFAM" id="SSF160191">
    <property type="entry name" value="YcgL-like"/>
    <property type="match status" value="1"/>
</dbReference>
<accession>A0A4R5LSD8</accession>
<feature type="domain" description="YcgL" evidence="2">
    <location>
        <begin position="3"/>
        <end position="87"/>
    </location>
</feature>
<evidence type="ECO:0000259" key="2">
    <source>
        <dbReference type="PROSITE" id="PS51648"/>
    </source>
</evidence>
<gene>
    <name evidence="3" type="ORF">E2F43_09525</name>
</gene>
<dbReference type="HAMAP" id="MF_01866">
    <property type="entry name" value="UPF0745"/>
    <property type="match status" value="1"/>
</dbReference>
<dbReference type="AlphaFoldDB" id="A0A4R5LSD8"/>
<dbReference type="OrthoDB" id="7062382at2"/>
<comment type="caution">
    <text evidence="3">The sequence shown here is derived from an EMBL/GenBank/DDBJ whole genome shotgun (WGS) entry which is preliminary data.</text>
</comment>
<organism evidence="3 4">
    <name type="scientific">Seongchinamella unica</name>
    <dbReference type="NCBI Taxonomy" id="2547392"/>
    <lineage>
        <taxon>Bacteria</taxon>
        <taxon>Pseudomonadati</taxon>
        <taxon>Pseudomonadota</taxon>
        <taxon>Gammaproteobacteria</taxon>
        <taxon>Cellvibrionales</taxon>
        <taxon>Halieaceae</taxon>
        <taxon>Seongchinamella</taxon>
    </lineage>
</organism>
<protein>
    <recommendedName>
        <fullName evidence="1">YcgL domain-containing protein E2F43_09525</fullName>
    </recommendedName>
</protein>
<reference evidence="3 4" key="1">
    <citation type="submission" date="2019-03" db="EMBL/GenBank/DDBJ databases">
        <title>Seongchinamella monodicae gen. nov., sp. nov., a novel member of the Gammaproteobacteria isolated from a tidal mudflat of beach.</title>
        <authorList>
            <person name="Yang H.G."/>
            <person name="Kang J.W."/>
            <person name="Lee S.D."/>
        </authorList>
    </citation>
    <scope>NUCLEOTIDE SEQUENCE [LARGE SCALE GENOMIC DNA]</scope>
    <source>
        <strain evidence="3 4">GH4-78</strain>
    </source>
</reference>
<name>A0A4R5LSD8_9GAMM</name>
<dbReference type="Pfam" id="PF05166">
    <property type="entry name" value="YcgL"/>
    <property type="match status" value="1"/>
</dbReference>
<evidence type="ECO:0000313" key="4">
    <source>
        <dbReference type="Proteomes" id="UP000295554"/>
    </source>
</evidence>
<proteinExistence type="inferred from homology"/>
<dbReference type="PROSITE" id="PS51648">
    <property type="entry name" value="YCGL"/>
    <property type="match status" value="1"/>
</dbReference>
<dbReference type="Proteomes" id="UP000295554">
    <property type="component" value="Unassembled WGS sequence"/>
</dbReference>
<sequence>MKHLVEIFCSSRKQEMYLYVEKAKGLADVPEVLLQQFGEARSVMTLVLDPGRKLARADTTEVLQKIEEQGFYLQMPPTAGELLRREGSRE</sequence>
<dbReference type="PANTHER" id="PTHR38109">
    <property type="entry name" value="PROTEIN YCGL"/>
    <property type="match status" value="1"/>
</dbReference>
<dbReference type="EMBL" id="SMSE01000002">
    <property type="protein sequence ID" value="TDG13746.1"/>
    <property type="molecule type" value="Genomic_DNA"/>
</dbReference>